<feature type="transmembrane region" description="Helical" evidence="2">
    <location>
        <begin position="303"/>
        <end position="326"/>
    </location>
</feature>
<evidence type="ECO:0000256" key="1">
    <source>
        <dbReference type="ARBA" id="ARBA00022660"/>
    </source>
</evidence>
<dbReference type="Gene3D" id="1.20.210.10">
    <property type="entry name" value="Cytochrome c oxidase-like, subunit I domain"/>
    <property type="match status" value="1"/>
</dbReference>
<dbReference type="EMBL" id="LN651281">
    <property type="protein sequence ID" value="CEJ16498.1"/>
    <property type="molecule type" value="Genomic_DNA"/>
</dbReference>
<dbReference type="GO" id="GO:0020037">
    <property type="term" value="F:heme binding"/>
    <property type="evidence" value="ECO:0007669"/>
    <property type="project" value="InterPro"/>
</dbReference>
<keyword evidence="5" id="KW-1185">Reference proteome</keyword>
<feature type="transmembrane region" description="Helical" evidence="2">
    <location>
        <begin position="464"/>
        <end position="485"/>
    </location>
</feature>
<keyword evidence="1" id="KW-0249">Electron transport</keyword>
<feature type="transmembrane region" description="Helical" evidence="2">
    <location>
        <begin position="27"/>
        <end position="46"/>
    </location>
</feature>
<evidence type="ECO:0000313" key="4">
    <source>
        <dbReference type="EMBL" id="CEJ16498.1"/>
    </source>
</evidence>
<dbReference type="InterPro" id="IPR054309">
    <property type="entry name" value="NorB_cytochrome_c-like"/>
</dbReference>
<dbReference type="GO" id="GO:0009060">
    <property type="term" value="P:aerobic respiration"/>
    <property type="evidence" value="ECO:0007669"/>
    <property type="project" value="InterPro"/>
</dbReference>
<gene>
    <name evidence="4" type="primary">norB</name>
    <name evidence="4" type="ORF">RSIPO_03196</name>
</gene>
<dbReference type="PANTHER" id="PTHR10422">
    <property type="entry name" value="CYTOCHROME C OXIDASE SUBUNIT 1"/>
    <property type="match status" value="1"/>
</dbReference>
<feature type="transmembrane region" description="Helical" evidence="2">
    <location>
        <begin position="734"/>
        <end position="756"/>
    </location>
</feature>
<dbReference type="InterPro" id="IPR023616">
    <property type="entry name" value="Cyt_c_oxase-like_su1_dom"/>
</dbReference>
<dbReference type="PANTHER" id="PTHR10422:SF38">
    <property type="entry name" value="CYTOCHROME B SUBUNIT OF NITRIC OXIDE REDUCTASE"/>
    <property type="match status" value="1"/>
</dbReference>
<keyword evidence="1" id="KW-0813">Transport</keyword>
<proteinExistence type="predicted"/>
<keyword evidence="2" id="KW-1133">Transmembrane helix</keyword>
<dbReference type="AlphaFoldDB" id="A0A7U7JCT9"/>
<feature type="transmembrane region" description="Helical" evidence="2">
    <location>
        <begin position="249"/>
        <end position="269"/>
    </location>
</feature>
<keyword evidence="2" id="KW-0472">Membrane</keyword>
<dbReference type="GO" id="GO:0016020">
    <property type="term" value="C:membrane"/>
    <property type="evidence" value="ECO:0007669"/>
    <property type="project" value="InterPro"/>
</dbReference>
<feature type="transmembrane region" description="Helical" evidence="2">
    <location>
        <begin position="386"/>
        <end position="405"/>
    </location>
</feature>
<dbReference type="InterPro" id="IPR000883">
    <property type="entry name" value="Cyt_C_Oxase_1"/>
</dbReference>
<dbReference type="Proteomes" id="UP000053470">
    <property type="component" value="Unassembled WGS sequence"/>
</dbReference>
<reference evidence="4" key="2">
    <citation type="submission" date="2022-04" db="EMBL/GenBank/DDBJ databases">
        <title>Genomic draft of R. solanacearum strain IPO1609, a phylotype IIB1/biovar 2/race 3 strain isolated from potato in Europe.</title>
        <authorList>
            <person name="Boucher C."/>
            <person name="Carrere S."/>
            <person name="Dossat C."/>
            <person name="Elbaz M."/>
            <person name="Genin S."/>
            <person name="Gouzy J."/>
            <person name="Prior P."/>
            <person name="Segurens B."/>
            <person name="Wincker P."/>
        </authorList>
    </citation>
    <scope>NUCLEOTIDE SEQUENCE</scope>
    <source>
        <strain evidence="4">IPO1609</strain>
    </source>
</reference>
<feature type="transmembrane region" description="Helical" evidence="2">
    <location>
        <begin position="354"/>
        <end position="374"/>
    </location>
</feature>
<evidence type="ECO:0000256" key="2">
    <source>
        <dbReference type="SAM" id="Phobius"/>
    </source>
</evidence>
<reference evidence="4" key="1">
    <citation type="submission" date="2014-11" db="EMBL/GenBank/DDBJ databases">
        <authorList>
            <person name="Genoscope - CEA"/>
        </authorList>
    </citation>
    <scope>NUCLEOTIDE SEQUENCE</scope>
    <source>
        <strain evidence="4">IPO1609</strain>
    </source>
</reference>
<keyword evidence="2" id="KW-0812">Transmembrane</keyword>
<evidence type="ECO:0000259" key="3">
    <source>
        <dbReference type="PROSITE" id="PS50855"/>
    </source>
</evidence>
<feature type="transmembrane region" description="Helical" evidence="2">
    <location>
        <begin position="605"/>
        <end position="628"/>
    </location>
</feature>
<feature type="transmembrane region" description="Helical" evidence="2">
    <location>
        <begin position="537"/>
        <end position="558"/>
    </location>
</feature>
<dbReference type="SUPFAM" id="SSF81442">
    <property type="entry name" value="Cytochrome c oxidase subunit I-like"/>
    <property type="match status" value="1"/>
</dbReference>
<sequence>MLRRLRRRLIFPNRTLARHFMKTNHGLWRWLGLIFVLSFGALGYLGRQIYLAAPPIPQAVVTTAGDVLFTGEQVERGQQAWLSAGGQQLGTVWGHGSYVAPDWSADWLHREATALQGIRAHQQYGAAGPLTAPEQAAVDAAVKEEMRRNTYDASRGSVTVSKERALAIREVAQHFEALFCTDPSLAELRSQYAMATGALPAQADREALAAFFFWTSWAATTDRPGETDLSYTSNWPHEPLVGNTMTGGAAMWSMVSIILLLAGIAAMLWMHGAGKHEDEAQPLASDPFLNVVATPSMKATRKYFFAVVGLMLVQIGMGAITAHYAVEGEAFFGIPLAQVLPYVISRTVHTQLGVLWIATAWLATGLYIAPLLSGREPKLQKLGVDLLFWALIFIVVGSIVTGWLGTLQHRGVDFSFWLGNQGLEYTSMGRVWQLLLFVGLLFWVVLLGRALWPALKTPSESRGLIAMVFLSATCIGGFYSTSLVWDQHTHYSMIEYWRWWLVHLWVEGFFEVFATAVVALIFTRLGLIRAASANRAIVAETIVFLFGGILGTLHHLYFTGTPTSIIAVGAVFSALEVVPLTLIGLEALQNYRRTQGVAWLGAYKWPVLCFVAVGFWNTVGAGLLGFAINPPASLYYVQGLNMTAAHGHAALFGVYGMLGIGLMLFCLRGLYARSLHADRLLKPAFWGLNIGLAMMVFMSLLPAGIYQAWASVTKGMWYARSPEIVHSKVMETLVWLRVPGDIVFAAGAVLLAWYALRLLRRPNARQPEPVAVSANATR</sequence>
<name>A0A7U7JCT9_RALSL</name>
<accession>A0A7U7JCT9</accession>
<feature type="domain" description="Cytochrome oxidase subunit I profile" evidence="3">
    <location>
        <begin position="347"/>
        <end position="697"/>
    </location>
</feature>
<dbReference type="Pfam" id="PF00115">
    <property type="entry name" value="COX1"/>
    <property type="match status" value="1"/>
</dbReference>
<protein>
    <submittedName>
        <fullName evidence="4">Nitric oxide reductase (Subunit b) protein</fullName>
    </submittedName>
</protein>
<dbReference type="GO" id="GO:0004129">
    <property type="term" value="F:cytochrome-c oxidase activity"/>
    <property type="evidence" value="ECO:0007669"/>
    <property type="project" value="InterPro"/>
</dbReference>
<keyword evidence="1" id="KW-0679">Respiratory chain</keyword>
<feature type="transmembrane region" description="Helical" evidence="2">
    <location>
        <begin position="505"/>
        <end position="525"/>
    </location>
</feature>
<feature type="transmembrane region" description="Helical" evidence="2">
    <location>
        <begin position="564"/>
        <end position="585"/>
    </location>
</feature>
<feature type="transmembrane region" description="Helical" evidence="2">
    <location>
        <begin position="648"/>
        <end position="671"/>
    </location>
</feature>
<dbReference type="InterPro" id="IPR036927">
    <property type="entry name" value="Cyt_c_oxase-like_su1_sf"/>
</dbReference>
<feature type="transmembrane region" description="Helical" evidence="2">
    <location>
        <begin position="683"/>
        <end position="709"/>
    </location>
</feature>
<organism evidence="4 5">
    <name type="scientific">Ralstonia solanacearum IPO1609</name>
    <dbReference type="NCBI Taxonomy" id="564066"/>
    <lineage>
        <taxon>Bacteria</taxon>
        <taxon>Pseudomonadati</taxon>
        <taxon>Pseudomonadota</taxon>
        <taxon>Betaproteobacteria</taxon>
        <taxon>Burkholderiales</taxon>
        <taxon>Burkholderiaceae</taxon>
        <taxon>Ralstonia</taxon>
        <taxon>Ralstonia solanacearum species complex</taxon>
    </lineage>
</organism>
<dbReference type="PROSITE" id="PS50855">
    <property type="entry name" value="COX1"/>
    <property type="match status" value="1"/>
</dbReference>
<feature type="transmembrane region" description="Helical" evidence="2">
    <location>
        <begin position="431"/>
        <end position="452"/>
    </location>
</feature>
<dbReference type="Pfam" id="PF22085">
    <property type="entry name" value="NorB_cytochrome_c-like"/>
    <property type="match status" value="1"/>
</dbReference>
<evidence type="ECO:0000313" key="5">
    <source>
        <dbReference type="Proteomes" id="UP000053470"/>
    </source>
</evidence>